<evidence type="ECO:0000313" key="6">
    <source>
        <dbReference type="Proteomes" id="UP000717328"/>
    </source>
</evidence>
<evidence type="ECO:0000256" key="2">
    <source>
        <dbReference type="ARBA" id="ARBA00023134"/>
    </source>
</evidence>
<keyword evidence="6" id="KW-1185">Reference proteome</keyword>
<organism evidence="5 6">
    <name type="scientific">Sphagnurus paluster</name>
    <dbReference type="NCBI Taxonomy" id="117069"/>
    <lineage>
        <taxon>Eukaryota</taxon>
        <taxon>Fungi</taxon>
        <taxon>Dikarya</taxon>
        <taxon>Basidiomycota</taxon>
        <taxon>Agaricomycotina</taxon>
        <taxon>Agaricomycetes</taxon>
        <taxon>Agaricomycetidae</taxon>
        <taxon>Agaricales</taxon>
        <taxon>Tricholomatineae</taxon>
        <taxon>Lyophyllaceae</taxon>
        <taxon>Sphagnurus</taxon>
    </lineage>
</organism>
<feature type="binding site" evidence="3">
    <location>
        <position position="298"/>
    </location>
    <ligand>
        <name>Mg(2+)</name>
        <dbReference type="ChEBI" id="CHEBI:18420"/>
    </ligand>
</feature>
<accession>A0A9P7FYR3</accession>
<sequence>MRRVVDDDPLTLAIAPPPNETAEERLAREELEERARQVSKRIDAEIKLAKVAMKKKQKAVKVLVVGQSLSDFQMTYAQRSWAEERESWKAVILLNLARSVNTVIDVLVQELNNMQTTYMNEGTTSRVSVIGLGERHKSLTLKLAPLRQIERDLISLLGAGSYETQDAPKTPSRKEGRNVLHEFALRSTTGWKAVLDHVRNPTGGRDQQLQRVAGDVIASCKDDIQQLWGDVLVQQMLQKHNIRLEDAPGLYVCSPLGSDLTDFYSLPLLKSFLDDVKRIATREYIPTDADVVRARLRTTGVQEYHFTLDRGALTALDWWMYDVAG</sequence>
<dbReference type="Pfam" id="PF00503">
    <property type="entry name" value="G-alpha"/>
    <property type="match status" value="1"/>
</dbReference>
<reference evidence="5" key="2">
    <citation type="submission" date="2021-10" db="EMBL/GenBank/DDBJ databases">
        <title>Phylogenomics reveals ancestral predisposition of the termite-cultivated fungus Termitomyces towards a domesticated lifestyle.</title>
        <authorList>
            <person name="Auxier B."/>
            <person name="Grum-Grzhimaylo A."/>
            <person name="Cardenas M.E."/>
            <person name="Lodge J.D."/>
            <person name="Laessoe T."/>
            <person name="Pedersen O."/>
            <person name="Smith M.E."/>
            <person name="Kuyper T.W."/>
            <person name="Franco-Molano E.A."/>
            <person name="Baroni T.J."/>
            <person name="Aanen D.K."/>
        </authorList>
    </citation>
    <scope>NUCLEOTIDE SEQUENCE</scope>
    <source>
        <strain evidence="5">D49</strain>
    </source>
</reference>
<dbReference type="GO" id="GO:0003924">
    <property type="term" value="F:GTPase activity"/>
    <property type="evidence" value="ECO:0007669"/>
    <property type="project" value="InterPro"/>
</dbReference>
<dbReference type="PANTHER" id="PTHR10218">
    <property type="entry name" value="GTP-BINDING PROTEIN ALPHA SUBUNIT"/>
    <property type="match status" value="1"/>
</dbReference>
<dbReference type="AlphaFoldDB" id="A0A9P7FYR3"/>
<proteinExistence type="predicted"/>
<dbReference type="GO" id="GO:0005834">
    <property type="term" value="C:heterotrimeric G-protein complex"/>
    <property type="evidence" value="ECO:0007669"/>
    <property type="project" value="TreeGrafter"/>
</dbReference>
<dbReference type="GO" id="GO:0005525">
    <property type="term" value="F:GTP binding"/>
    <property type="evidence" value="ECO:0007669"/>
    <property type="project" value="UniProtKB-KW"/>
</dbReference>
<comment type="caution">
    <text evidence="5">The sequence shown here is derived from an EMBL/GenBank/DDBJ whole genome shotgun (WGS) entry which is preliminary data.</text>
</comment>
<dbReference type="InterPro" id="IPR011025">
    <property type="entry name" value="GproteinA_insert"/>
</dbReference>
<keyword evidence="2" id="KW-0342">GTP-binding</keyword>
<evidence type="ECO:0000256" key="3">
    <source>
        <dbReference type="PIRSR" id="PIRSR601019-2"/>
    </source>
</evidence>
<evidence type="ECO:0000256" key="4">
    <source>
        <dbReference type="SAM" id="MobiDB-lite"/>
    </source>
</evidence>
<dbReference type="GO" id="GO:0046872">
    <property type="term" value="F:metal ion binding"/>
    <property type="evidence" value="ECO:0007669"/>
    <property type="project" value="UniProtKB-KW"/>
</dbReference>
<dbReference type="PRINTS" id="PR00318">
    <property type="entry name" value="GPROTEINA"/>
</dbReference>
<reference evidence="5" key="1">
    <citation type="submission" date="2021-02" db="EMBL/GenBank/DDBJ databases">
        <authorList>
            <person name="Nieuwenhuis M."/>
            <person name="Van De Peppel L.J.J."/>
        </authorList>
    </citation>
    <scope>NUCLEOTIDE SEQUENCE</scope>
    <source>
        <strain evidence="5">D49</strain>
    </source>
</reference>
<gene>
    <name evidence="5" type="ORF">H0H81_010022</name>
</gene>
<dbReference type="Gene3D" id="1.10.400.10">
    <property type="entry name" value="GI Alpha 1, domain 2-like"/>
    <property type="match status" value="1"/>
</dbReference>
<dbReference type="GO" id="GO:0005737">
    <property type="term" value="C:cytoplasm"/>
    <property type="evidence" value="ECO:0007669"/>
    <property type="project" value="TreeGrafter"/>
</dbReference>
<evidence type="ECO:0000313" key="5">
    <source>
        <dbReference type="EMBL" id="KAG5638793.1"/>
    </source>
</evidence>
<dbReference type="OrthoDB" id="5817230at2759"/>
<dbReference type="PANTHER" id="PTHR10218:SF360">
    <property type="entry name" value="GUANINE NUCLEOTIDE-BINDING PROTEIN SUBUNIT ALPHA HOMOLOG"/>
    <property type="match status" value="1"/>
</dbReference>
<name>A0A9P7FYR3_9AGAR</name>
<keyword evidence="3" id="KW-0479">Metal-binding</keyword>
<evidence type="ECO:0000256" key="1">
    <source>
        <dbReference type="ARBA" id="ARBA00022741"/>
    </source>
</evidence>
<dbReference type="Proteomes" id="UP000717328">
    <property type="component" value="Unassembled WGS sequence"/>
</dbReference>
<dbReference type="GO" id="GO:0031683">
    <property type="term" value="F:G-protein beta/gamma-subunit complex binding"/>
    <property type="evidence" value="ECO:0007669"/>
    <property type="project" value="InterPro"/>
</dbReference>
<keyword evidence="3" id="KW-0460">Magnesium</keyword>
<keyword evidence="1" id="KW-0547">Nucleotide-binding</keyword>
<dbReference type="SUPFAM" id="SSF47895">
    <property type="entry name" value="Transducin (alpha subunit), insertion domain"/>
    <property type="match status" value="1"/>
</dbReference>
<protein>
    <submittedName>
        <fullName evidence="5">Uncharacterized protein</fullName>
    </submittedName>
</protein>
<feature type="region of interest" description="Disordered" evidence="4">
    <location>
        <begin position="1"/>
        <end position="25"/>
    </location>
</feature>
<dbReference type="EMBL" id="JABCKI010005744">
    <property type="protein sequence ID" value="KAG5638793.1"/>
    <property type="molecule type" value="Genomic_DNA"/>
</dbReference>
<dbReference type="InterPro" id="IPR001019">
    <property type="entry name" value="Gprotein_alpha_su"/>
</dbReference>
<dbReference type="GO" id="GO:0007188">
    <property type="term" value="P:adenylate cyclase-modulating G protein-coupled receptor signaling pathway"/>
    <property type="evidence" value="ECO:0007669"/>
    <property type="project" value="TreeGrafter"/>
</dbReference>
<dbReference type="GO" id="GO:0001664">
    <property type="term" value="F:G protein-coupled receptor binding"/>
    <property type="evidence" value="ECO:0007669"/>
    <property type="project" value="TreeGrafter"/>
</dbReference>